<dbReference type="AlphaFoldDB" id="A0A8J7CD59"/>
<evidence type="ECO:0000259" key="2">
    <source>
        <dbReference type="PROSITE" id="PS50110"/>
    </source>
</evidence>
<dbReference type="Pfam" id="PF00072">
    <property type="entry name" value="Response_reg"/>
    <property type="match status" value="1"/>
</dbReference>
<comment type="caution">
    <text evidence="3">The sequence shown here is derived from an EMBL/GenBank/DDBJ whole genome shotgun (WGS) entry which is preliminary data.</text>
</comment>
<accession>A0A8J7CD59</accession>
<reference evidence="3" key="1">
    <citation type="submission" date="2020-10" db="EMBL/GenBank/DDBJ databases">
        <title>Genome sequence of the unusual species of purple photosynthetic bacteria, Phaeovibrio sulfidiphilus DSM 23193, type strain.</title>
        <authorList>
            <person name="Kyndt J.A."/>
            <person name="Meyer T.E."/>
        </authorList>
    </citation>
    <scope>NUCLEOTIDE SEQUENCE</scope>
    <source>
        <strain evidence="3">DSM 23193</strain>
    </source>
</reference>
<dbReference type="InterPro" id="IPR052048">
    <property type="entry name" value="ST_Response_Regulator"/>
</dbReference>
<dbReference type="InterPro" id="IPR001789">
    <property type="entry name" value="Sig_transdc_resp-reg_receiver"/>
</dbReference>
<evidence type="ECO:0000256" key="1">
    <source>
        <dbReference type="PROSITE-ProRule" id="PRU00169"/>
    </source>
</evidence>
<protein>
    <submittedName>
        <fullName evidence="3">Response regulator</fullName>
    </submittedName>
</protein>
<feature type="modified residue" description="4-aspartylphosphate" evidence="1">
    <location>
        <position position="52"/>
    </location>
</feature>
<proteinExistence type="predicted"/>
<dbReference type="Proteomes" id="UP000631034">
    <property type="component" value="Unassembled WGS sequence"/>
</dbReference>
<dbReference type="EMBL" id="JACZHT010000002">
    <property type="protein sequence ID" value="MBE1236739.1"/>
    <property type="molecule type" value="Genomic_DNA"/>
</dbReference>
<dbReference type="PANTHER" id="PTHR43228">
    <property type="entry name" value="TWO-COMPONENT RESPONSE REGULATOR"/>
    <property type="match status" value="1"/>
</dbReference>
<name>A0A8J7CD59_9PROT</name>
<keyword evidence="4" id="KW-1185">Reference proteome</keyword>
<dbReference type="InterPro" id="IPR011006">
    <property type="entry name" value="CheY-like_superfamily"/>
</dbReference>
<sequence length="128" mass="14315">MKTCLVVDDSRVIRMVARKILQELGFNVAEAEDGQKALEYCRGHLPDVILLDWNMPVMNGLDFMLAMRQLPGAGNVVIVFCTSINDLDSMVEAMQAGANEYVMKPFDSEIIRSKFEHLGLIESDGSEF</sequence>
<dbReference type="PROSITE" id="PS50110">
    <property type="entry name" value="RESPONSE_REGULATORY"/>
    <property type="match status" value="1"/>
</dbReference>
<dbReference type="RefSeq" id="WP_192533747.1">
    <property type="nucleotide sequence ID" value="NZ_JACZHT010000002.1"/>
</dbReference>
<feature type="domain" description="Response regulatory" evidence="2">
    <location>
        <begin position="3"/>
        <end position="119"/>
    </location>
</feature>
<evidence type="ECO:0000313" key="4">
    <source>
        <dbReference type="Proteomes" id="UP000631034"/>
    </source>
</evidence>
<organism evidence="3 4">
    <name type="scientific">Phaeovibrio sulfidiphilus</name>
    <dbReference type="NCBI Taxonomy" id="1220600"/>
    <lineage>
        <taxon>Bacteria</taxon>
        <taxon>Pseudomonadati</taxon>
        <taxon>Pseudomonadota</taxon>
        <taxon>Alphaproteobacteria</taxon>
        <taxon>Rhodospirillales</taxon>
        <taxon>Rhodospirillaceae</taxon>
        <taxon>Phaeovibrio</taxon>
    </lineage>
</organism>
<dbReference type="SUPFAM" id="SSF52172">
    <property type="entry name" value="CheY-like"/>
    <property type="match status" value="1"/>
</dbReference>
<dbReference type="GO" id="GO:0000160">
    <property type="term" value="P:phosphorelay signal transduction system"/>
    <property type="evidence" value="ECO:0007669"/>
    <property type="project" value="InterPro"/>
</dbReference>
<dbReference type="Gene3D" id="3.40.50.2300">
    <property type="match status" value="1"/>
</dbReference>
<dbReference type="PANTHER" id="PTHR43228:SF1">
    <property type="entry name" value="TWO-COMPONENT RESPONSE REGULATOR ARR22"/>
    <property type="match status" value="1"/>
</dbReference>
<keyword evidence="1" id="KW-0597">Phosphoprotein</keyword>
<dbReference type="SMART" id="SM00448">
    <property type="entry name" value="REC"/>
    <property type="match status" value="1"/>
</dbReference>
<dbReference type="CDD" id="cd00156">
    <property type="entry name" value="REC"/>
    <property type="match status" value="1"/>
</dbReference>
<gene>
    <name evidence="3" type="ORF">IHV25_03610</name>
</gene>
<evidence type="ECO:0000313" key="3">
    <source>
        <dbReference type="EMBL" id="MBE1236739.1"/>
    </source>
</evidence>